<gene>
    <name evidence="2" type="ORF">HD596_011766</name>
</gene>
<proteinExistence type="predicted"/>
<evidence type="ECO:0000313" key="3">
    <source>
        <dbReference type="Proteomes" id="UP000579153"/>
    </source>
</evidence>
<evidence type="ECO:0000313" key="2">
    <source>
        <dbReference type="EMBL" id="MBB5785010.1"/>
    </source>
</evidence>
<dbReference type="RefSeq" id="WP_313047476.1">
    <property type="nucleotide sequence ID" value="NZ_JACHMB010000001.1"/>
</dbReference>
<name>A0A7W9GJN5_9ACTN</name>
<accession>A0A7W9GJN5</accession>
<dbReference type="EMBL" id="JACHMB010000001">
    <property type="protein sequence ID" value="MBB5785010.1"/>
    <property type="molecule type" value="Genomic_DNA"/>
</dbReference>
<feature type="region of interest" description="Disordered" evidence="1">
    <location>
        <begin position="1"/>
        <end position="22"/>
    </location>
</feature>
<dbReference type="AlphaFoldDB" id="A0A7W9GJN5"/>
<organism evidence="2 3">
    <name type="scientific">Nonomuraea jabiensis</name>
    <dbReference type="NCBI Taxonomy" id="882448"/>
    <lineage>
        <taxon>Bacteria</taxon>
        <taxon>Bacillati</taxon>
        <taxon>Actinomycetota</taxon>
        <taxon>Actinomycetes</taxon>
        <taxon>Streptosporangiales</taxon>
        <taxon>Streptosporangiaceae</taxon>
        <taxon>Nonomuraea</taxon>
    </lineage>
</organism>
<dbReference type="Proteomes" id="UP000579153">
    <property type="component" value="Unassembled WGS sequence"/>
</dbReference>
<feature type="compositionally biased region" description="Polar residues" evidence="1">
    <location>
        <begin position="1"/>
        <end position="12"/>
    </location>
</feature>
<comment type="caution">
    <text evidence="2">The sequence shown here is derived from an EMBL/GenBank/DDBJ whole genome shotgun (WGS) entry which is preliminary data.</text>
</comment>
<sequence length="42" mass="4335">MLQPITSATPRGTTVKRLSMTSGSPLAGFSQRALAAEEVMAA</sequence>
<keyword evidence="3" id="KW-1185">Reference proteome</keyword>
<protein>
    <submittedName>
        <fullName evidence="2">Uncharacterized protein</fullName>
    </submittedName>
</protein>
<evidence type="ECO:0000256" key="1">
    <source>
        <dbReference type="SAM" id="MobiDB-lite"/>
    </source>
</evidence>
<reference evidence="2 3" key="1">
    <citation type="submission" date="2020-08" db="EMBL/GenBank/DDBJ databases">
        <title>Sequencing the genomes of 1000 actinobacteria strains.</title>
        <authorList>
            <person name="Klenk H.-P."/>
        </authorList>
    </citation>
    <scope>NUCLEOTIDE SEQUENCE [LARGE SCALE GENOMIC DNA]</scope>
    <source>
        <strain evidence="2 3">DSM 45507</strain>
    </source>
</reference>